<dbReference type="AlphaFoldDB" id="A0A5B9WE46"/>
<feature type="region of interest" description="Disordered" evidence="1">
    <location>
        <begin position="1"/>
        <end position="25"/>
    </location>
</feature>
<evidence type="ECO:0000256" key="2">
    <source>
        <dbReference type="SAM" id="SignalP"/>
    </source>
</evidence>
<evidence type="ECO:0000313" key="4">
    <source>
        <dbReference type="Proteomes" id="UP000324233"/>
    </source>
</evidence>
<name>A0A5B9WE46_9BACT</name>
<keyword evidence="4" id="KW-1185">Reference proteome</keyword>
<evidence type="ECO:0000256" key="1">
    <source>
        <dbReference type="SAM" id="MobiDB-lite"/>
    </source>
</evidence>
<feature type="compositionally biased region" description="Low complexity" evidence="1">
    <location>
        <begin position="8"/>
        <end position="18"/>
    </location>
</feature>
<gene>
    <name evidence="3" type="ORF">OJF2_75480</name>
</gene>
<accession>A0A5B9WE46</accession>
<feature type="signal peptide" evidence="2">
    <location>
        <begin position="1"/>
        <end position="43"/>
    </location>
</feature>
<dbReference type="KEGG" id="agv:OJF2_75480"/>
<keyword evidence="2" id="KW-0732">Signal</keyword>
<proteinExistence type="predicted"/>
<organism evidence="3 4">
    <name type="scientific">Aquisphaera giovannonii</name>
    <dbReference type="NCBI Taxonomy" id="406548"/>
    <lineage>
        <taxon>Bacteria</taxon>
        <taxon>Pseudomonadati</taxon>
        <taxon>Planctomycetota</taxon>
        <taxon>Planctomycetia</taxon>
        <taxon>Isosphaerales</taxon>
        <taxon>Isosphaeraceae</taxon>
        <taxon>Aquisphaera</taxon>
    </lineage>
</organism>
<evidence type="ECO:0000313" key="3">
    <source>
        <dbReference type="EMBL" id="QEH38938.1"/>
    </source>
</evidence>
<dbReference type="EMBL" id="CP042997">
    <property type="protein sequence ID" value="QEH38938.1"/>
    <property type="molecule type" value="Genomic_DNA"/>
</dbReference>
<evidence type="ECO:0008006" key="5">
    <source>
        <dbReference type="Google" id="ProtNLM"/>
    </source>
</evidence>
<reference evidence="3 4" key="1">
    <citation type="submission" date="2019-08" db="EMBL/GenBank/DDBJ databases">
        <title>Deep-cultivation of Planctomycetes and their phenomic and genomic characterization uncovers novel biology.</title>
        <authorList>
            <person name="Wiegand S."/>
            <person name="Jogler M."/>
            <person name="Boedeker C."/>
            <person name="Pinto D."/>
            <person name="Vollmers J."/>
            <person name="Rivas-Marin E."/>
            <person name="Kohn T."/>
            <person name="Peeters S.H."/>
            <person name="Heuer A."/>
            <person name="Rast P."/>
            <person name="Oberbeckmann S."/>
            <person name="Bunk B."/>
            <person name="Jeske O."/>
            <person name="Meyerdierks A."/>
            <person name="Storesund J.E."/>
            <person name="Kallscheuer N."/>
            <person name="Luecker S."/>
            <person name="Lage O.M."/>
            <person name="Pohl T."/>
            <person name="Merkel B.J."/>
            <person name="Hornburger P."/>
            <person name="Mueller R.-W."/>
            <person name="Bruemmer F."/>
            <person name="Labrenz M."/>
            <person name="Spormann A.M."/>
            <person name="Op den Camp H."/>
            <person name="Overmann J."/>
            <person name="Amann R."/>
            <person name="Jetten M.S.M."/>
            <person name="Mascher T."/>
            <person name="Medema M.H."/>
            <person name="Devos D.P."/>
            <person name="Kaster A.-K."/>
            <person name="Ovreas L."/>
            <person name="Rohde M."/>
            <person name="Galperin M.Y."/>
            <person name="Jogler C."/>
        </authorList>
    </citation>
    <scope>NUCLEOTIDE SEQUENCE [LARGE SCALE GENOMIC DNA]</scope>
    <source>
        <strain evidence="3 4">OJF2</strain>
    </source>
</reference>
<sequence precursor="true">MRIRSDTPRPSARAAAPAWRRRRPPRRAAAILATSLCVSLAVAAGCDAGGGPGRGSVDPEAAKRLLVEVLDAWKAGGKPEDLARKSPPVTVGEEEWQAGSQLVSYELAPGERAVGSALSCVVELSVKGKDGKAARRRVSYDVTTAPPSVFRRD</sequence>
<dbReference type="Proteomes" id="UP000324233">
    <property type="component" value="Chromosome"/>
</dbReference>
<feature type="chain" id="PRO_5023142786" description="Lipoprotein" evidence="2">
    <location>
        <begin position="44"/>
        <end position="153"/>
    </location>
</feature>
<protein>
    <recommendedName>
        <fullName evidence="5">Lipoprotein</fullName>
    </recommendedName>
</protein>